<dbReference type="Proteomes" id="UP000198883">
    <property type="component" value="Unassembled WGS sequence"/>
</dbReference>
<evidence type="ECO:0000313" key="2">
    <source>
        <dbReference type="EMBL" id="MDP8085073.1"/>
    </source>
</evidence>
<evidence type="ECO:0000256" key="1">
    <source>
        <dbReference type="SAM" id="SignalP"/>
    </source>
</evidence>
<name>A0A1H7W760_9PAST</name>
<dbReference type="InterPro" id="IPR007298">
    <property type="entry name" value="Cu-R_lipoprotein_NlpE"/>
</dbReference>
<dbReference type="Gene3D" id="2.40.128.640">
    <property type="match status" value="1"/>
</dbReference>
<dbReference type="AlphaFoldDB" id="A0A1H7W760"/>
<dbReference type="Pfam" id="PF04170">
    <property type="entry name" value="NlpE"/>
    <property type="match status" value="1"/>
</dbReference>
<proteinExistence type="predicted"/>
<dbReference type="RefSeq" id="WP_090921218.1">
    <property type="nucleotide sequence ID" value="NZ_CP016180.1"/>
</dbReference>
<reference evidence="5" key="1">
    <citation type="submission" date="2016-10" db="EMBL/GenBank/DDBJ databases">
        <authorList>
            <person name="Varghese N."/>
            <person name="Submissions S."/>
        </authorList>
    </citation>
    <scope>NUCLEOTIDE SEQUENCE [LARGE SCALE GENOMIC DNA]</scope>
    <source>
        <strain evidence="5">DSM 24204</strain>
    </source>
</reference>
<evidence type="ECO:0000313" key="4">
    <source>
        <dbReference type="EMBL" id="SEM16818.1"/>
    </source>
</evidence>
<evidence type="ECO:0000313" key="3">
    <source>
        <dbReference type="EMBL" id="MDP8173113.1"/>
    </source>
</evidence>
<dbReference type="Proteomes" id="UP001224812">
    <property type="component" value="Unassembled WGS sequence"/>
</dbReference>
<sequence length="126" mass="14270">MKKLAVICCISLLSACSLMNKNIAGSYQGTLPCADCDKINAKLILKRDQSYIYETVYFKGVKTYDYIEQGKFDWDKEKNDIITLDDNAGNIKFKVTGNSVEMCDAKGNVTKSNLNYKLQRVMTKEK</sequence>
<keyword evidence="6" id="KW-1185">Reference proteome</keyword>
<dbReference type="Proteomes" id="UP001236239">
    <property type="component" value="Unassembled WGS sequence"/>
</dbReference>
<dbReference type="EMBL" id="JASAYQ010000011">
    <property type="protein sequence ID" value="MDP8173113.1"/>
    <property type="molecule type" value="Genomic_DNA"/>
</dbReference>
<keyword evidence="1" id="KW-0732">Signal</keyword>
<dbReference type="EMBL" id="FOBN01000007">
    <property type="protein sequence ID" value="SEM16818.1"/>
    <property type="molecule type" value="Genomic_DNA"/>
</dbReference>
<feature type="signal peptide" evidence="1">
    <location>
        <begin position="1"/>
        <end position="20"/>
    </location>
</feature>
<protein>
    <submittedName>
        <fullName evidence="2">Copper resistance protein NlpE</fullName>
    </submittedName>
    <submittedName>
        <fullName evidence="4">NlpE N-terminal domain-containing protein</fullName>
    </submittedName>
</protein>
<reference evidence="4" key="2">
    <citation type="submission" date="2016-10" db="EMBL/GenBank/DDBJ databases">
        <authorList>
            <person name="de Groot N.N."/>
        </authorList>
    </citation>
    <scope>NUCLEOTIDE SEQUENCE [LARGE SCALE GENOMIC DNA]</scope>
    <source>
        <strain evidence="4">DSM 24204</strain>
    </source>
</reference>
<gene>
    <name evidence="2" type="ORF">QJT92_03920</name>
    <name evidence="3" type="ORF">QJU93_07055</name>
    <name evidence="4" type="ORF">SAMN05444853_10725</name>
</gene>
<reference evidence="3" key="4">
    <citation type="journal article" date="2023" name="Front. Microbiol.">
        <title>Phylogeography and host specificity of Pasteurellaceae pathogenic to sea-farmed fish in the north-east Atlantic.</title>
        <authorList>
            <person name="Gulla S."/>
            <person name="Colquhoun D.J."/>
            <person name="Olsen A.B."/>
            <person name="Spilsberg B."/>
            <person name="Lagesen K."/>
            <person name="Aakesson C.P."/>
            <person name="Strom S."/>
            <person name="Manji F."/>
            <person name="Birkbeck T.H."/>
            <person name="Nilsen H.K."/>
        </authorList>
    </citation>
    <scope>NUCLEOTIDE SEQUENCE</scope>
    <source>
        <strain evidence="3">TW16_20</strain>
    </source>
</reference>
<reference evidence="2 6" key="3">
    <citation type="journal article" date="2023" name="Front. Microbiol.">
        <title>Phylogeography and host specificity of Pasteurellaceae pathogenic to sea-farmed fish in the north-east Atlantic.</title>
        <authorList>
            <person name="Gulla S."/>
            <person name="Colquhoun D.J."/>
            <person name="Olsen A.B."/>
            <person name="Spilsberg B."/>
            <person name="Lagesen K."/>
            <person name="Aakesson C.P."/>
            <person name="Strom S."/>
            <person name="Manji F."/>
            <person name="Birkbeck T.H."/>
            <person name="Nilsen H.K."/>
        </authorList>
    </citation>
    <scope>NUCLEOTIDE SEQUENCE [LARGE SCALE GENOMIC DNA]</scope>
    <source>
        <strain evidence="2 6">VIO11850</strain>
    </source>
</reference>
<dbReference type="PROSITE" id="PS51257">
    <property type="entry name" value="PROKAR_LIPOPROTEIN"/>
    <property type="match status" value="1"/>
</dbReference>
<dbReference type="GeneID" id="83545042"/>
<evidence type="ECO:0000313" key="6">
    <source>
        <dbReference type="Proteomes" id="UP001224812"/>
    </source>
</evidence>
<dbReference type="OrthoDB" id="5348860at2"/>
<feature type="chain" id="PRO_5044559044" evidence="1">
    <location>
        <begin position="21"/>
        <end position="126"/>
    </location>
</feature>
<dbReference type="STRING" id="97481.SAMN05444853_10725"/>
<dbReference type="EMBL" id="JASAVS010000006">
    <property type="protein sequence ID" value="MDP8085073.1"/>
    <property type="molecule type" value="Genomic_DNA"/>
</dbReference>
<organism evidence="4 5">
    <name type="scientific">Phocoenobacter skyensis</name>
    <dbReference type="NCBI Taxonomy" id="97481"/>
    <lineage>
        <taxon>Bacteria</taxon>
        <taxon>Pseudomonadati</taxon>
        <taxon>Pseudomonadota</taxon>
        <taxon>Gammaproteobacteria</taxon>
        <taxon>Pasteurellales</taxon>
        <taxon>Pasteurellaceae</taxon>
        <taxon>Phocoenobacter</taxon>
    </lineage>
</organism>
<evidence type="ECO:0000313" key="5">
    <source>
        <dbReference type="Proteomes" id="UP000198883"/>
    </source>
</evidence>
<accession>A0A1H7W760</accession>